<evidence type="ECO:0000256" key="1">
    <source>
        <dbReference type="ARBA" id="ARBA00009995"/>
    </source>
</evidence>
<keyword evidence="8" id="KW-1185">Reference proteome</keyword>
<dbReference type="EC" id="2.4.1.-" evidence="5"/>
<dbReference type="InParanoid" id="A0A068TWY2"/>
<dbReference type="SUPFAM" id="SSF53756">
    <property type="entry name" value="UDP-Glycosyltransferase/glycogen phosphorylase"/>
    <property type="match status" value="1"/>
</dbReference>
<dbReference type="Pfam" id="PF00201">
    <property type="entry name" value="UDPGT"/>
    <property type="match status" value="1"/>
</dbReference>
<evidence type="ECO:0000313" key="8">
    <source>
        <dbReference type="Proteomes" id="UP000295252"/>
    </source>
</evidence>
<accession>A0A068TWY2</accession>
<dbReference type="Pfam" id="PF26168">
    <property type="entry name" value="Glyco_transf_N"/>
    <property type="match status" value="1"/>
</dbReference>
<dbReference type="EMBL" id="HG739088">
    <property type="protein sequence ID" value="CDO99873.1"/>
    <property type="molecule type" value="Genomic_DNA"/>
</dbReference>
<dbReference type="PANTHER" id="PTHR48044:SF14">
    <property type="entry name" value="GLYCOSYLTRANSFERASE"/>
    <property type="match status" value="1"/>
</dbReference>
<protein>
    <recommendedName>
        <fullName evidence="5">Glycosyltransferase</fullName>
        <ecNumber evidence="5">2.4.1.-</ecNumber>
    </recommendedName>
</protein>
<keyword evidence="3 4" id="KW-0808">Transferase</keyword>
<dbReference type="OrthoDB" id="5835829at2759"/>
<dbReference type="AlphaFoldDB" id="A0A068TWY2"/>
<dbReference type="CDD" id="cd03784">
    <property type="entry name" value="GT1_Gtf-like"/>
    <property type="match status" value="1"/>
</dbReference>
<dbReference type="GO" id="GO:0008194">
    <property type="term" value="F:UDP-glycosyltransferase activity"/>
    <property type="evidence" value="ECO:0007669"/>
    <property type="project" value="InterPro"/>
</dbReference>
<dbReference type="PROSITE" id="PS00375">
    <property type="entry name" value="UDPGT"/>
    <property type="match status" value="1"/>
</dbReference>
<evidence type="ECO:0000256" key="5">
    <source>
        <dbReference type="RuleBase" id="RU362057"/>
    </source>
</evidence>
<proteinExistence type="inferred from homology"/>
<dbReference type="Gramene" id="CDO99873">
    <property type="protein sequence ID" value="CDO99873"/>
    <property type="gene ID" value="GSCOC_T00029574001"/>
</dbReference>
<dbReference type="Gene3D" id="3.40.50.2000">
    <property type="entry name" value="Glycogen Phosphorylase B"/>
    <property type="match status" value="3"/>
</dbReference>
<keyword evidence="2 4" id="KW-0328">Glycosyltransferase</keyword>
<evidence type="ECO:0000256" key="2">
    <source>
        <dbReference type="ARBA" id="ARBA00022676"/>
    </source>
</evidence>
<organism evidence="7 8">
    <name type="scientific">Coffea canephora</name>
    <name type="common">Robusta coffee</name>
    <dbReference type="NCBI Taxonomy" id="49390"/>
    <lineage>
        <taxon>Eukaryota</taxon>
        <taxon>Viridiplantae</taxon>
        <taxon>Streptophyta</taxon>
        <taxon>Embryophyta</taxon>
        <taxon>Tracheophyta</taxon>
        <taxon>Spermatophyta</taxon>
        <taxon>Magnoliopsida</taxon>
        <taxon>eudicotyledons</taxon>
        <taxon>Gunneridae</taxon>
        <taxon>Pentapetalae</taxon>
        <taxon>asterids</taxon>
        <taxon>lamiids</taxon>
        <taxon>Gentianales</taxon>
        <taxon>Rubiaceae</taxon>
        <taxon>Ixoroideae</taxon>
        <taxon>Gardenieae complex</taxon>
        <taxon>Bertiereae - Coffeeae clade</taxon>
        <taxon>Coffeeae</taxon>
        <taxon>Coffea</taxon>
    </lineage>
</organism>
<name>A0A068TWY2_COFCA</name>
<dbReference type="InterPro" id="IPR035595">
    <property type="entry name" value="UDP_glycos_trans_CS"/>
</dbReference>
<sequence>MGTEPVAVTSQLKVLMFPWLAYGHISPSLELAKRLTDRGFSIYICSTPINLGFIKQKIAGKYSATIKLVELHLPDTPELPSHYHTTNGLPPHLMSTLKRALNRAKPELSSILKTLKPDLVIYDVTQTWTGALTAAHNIPAVKFLTSTVSMMAYFSHSFMKPGLEFPFPAIYLDPAAERPNRECDRIILTKSSRAIEGKYIDYLFDLTKLKMLPVGTLLEEPIKDDQGDNNDELIQWLGTKSERSTVFVSFGTEYFLTREEMEEIAYGLELSDVNFIWVVRFPLGHKTRPEEALPEGFLERVGDRGRIAEGWAPQAKVLAHPGTAGFVCHCGWNSVVESIEFGVPIIAMPVQLDQPLNARLVVEIGAGIEVVRDENGKFDRKEIARVIKDVVAEEMGENVRGKMRDVSQKIKLKEKQELDEVAELLTQLVSCEGK</sequence>
<dbReference type="FunFam" id="3.40.50.2000:FF:000060">
    <property type="entry name" value="Glycosyltransferase"/>
    <property type="match status" value="1"/>
</dbReference>
<dbReference type="OMA" id="IQFCKIS"/>
<gene>
    <name evidence="7" type="ORF">GSCOC_T00029574001</name>
</gene>
<evidence type="ECO:0000313" key="7">
    <source>
        <dbReference type="EMBL" id="CDO99873.1"/>
    </source>
</evidence>
<dbReference type="GO" id="GO:0016138">
    <property type="term" value="P:glycoside biosynthetic process"/>
    <property type="evidence" value="ECO:0007669"/>
    <property type="project" value="UniProtKB-ARBA"/>
</dbReference>
<dbReference type="PhylomeDB" id="A0A068TWY2"/>
<dbReference type="InterPro" id="IPR002213">
    <property type="entry name" value="UDP_glucos_trans"/>
</dbReference>
<dbReference type="PANTHER" id="PTHR48044">
    <property type="entry name" value="GLYCOSYLTRANSFERASE"/>
    <property type="match status" value="1"/>
</dbReference>
<evidence type="ECO:0000256" key="4">
    <source>
        <dbReference type="RuleBase" id="RU003718"/>
    </source>
</evidence>
<comment type="similarity">
    <text evidence="1 4">Belongs to the UDP-glycosyltransferase family.</text>
</comment>
<dbReference type="InterPro" id="IPR058980">
    <property type="entry name" value="Glyco_transf_N"/>
</dbReference>
<evidence type="ECO:0000259" key="6">
    <source>
        <dbReference type="Pfam" id="PF26168"/>
    </source>
</evidence>
<evidence type="ECO:0000256" key="3">
    <source>
        <dbReference type="ARBA" id="ARBA00022679"/>
    </source>
</evidence>
<dbReference type="Proteomes" id="UP000295252">
    <property type="component" value="Chromosome IV"/>
</dbReference>
<feature type="domain" description="Glycosyltransferase N-terminal" evidence="6">
    <location>
        <begin position="11"/>
        <end position="203"/>
    </location>
</feature>
<reference evidence="8" key="1">
    <citation type="journal article" date="2014" name="Science">
        <title>The coffee genome provides insight into the convergent evolution of caffeine biosynthesis.</title>
        <authorList>
            <person name="Denoeud F."/>
            <person name="Carretero-Paulet L."/>
            <person name="Dereeper A."/>
            <person name="Droc G."/>
            <person name="Guyot R."/>
            <person name="Pietrella M."/>
            <person name="Zheng C."/>
            <person name="Alberti A."/>
            <person name="Anthony F."/>
            <person name="Aprea G."/>
            <person name="Aury J.M."/>
            <person name="Bento P."/>
            <person name="Bernard M."/>
            <person name="Bocs S."/>
            <person name="Campa C."/>
            <person name="Cenci A."/>
            <person name="Combes M.C."/>
            <person name="Crouzillat D."/>
            <person name="Da Silva C."/>
            <person name="Daddiego L."/>
            <person name="De Bellis F."/>
            <person name="Dussert S."/>
            <person name="Garsmeur O."/>
            <person name="Gayraud T."/>
            <person name="Guignon V."/>
            <person name="Jahn K."/>
            <person name="Jamilloux V."/>
            <person name="Joet T."/>
            <person name="Labadie K."/>
            <person name="Lan T."/>
            <person name="Leclercq J."/>
            <person name="Lepelley M."/>
            <person name="Leroy T."/>
            <person name="Li L.T."/>
            <person name="Librado P."/>
            <person name="Lopez L."/>
            <person name="Munoz A."/>
            <person name="Noel B."/>
            <person name="Pallavicini A."/>
            <person name="Perrotta G."/>
            <person name="Poncet V."/>
            <person name="Pot D."/>
            <person name="Priyono X."/>
            <person name="Rigoreau M."/>
            <person name="Rouard M."/>
            <person name="Rozas J."/>
            <person name="Tranchant-Dubreuil C."/>
            <person name="VanBuren R."/>
            <person name="Zhang Q."/>
            <person name="Andrade A.C."/>
            <person name="Argout X."/>
            <person name="Bertrand B."/>
            <person name="de Kochko A."/>
            <person name="Graziosi G."/>
            <person name="Henry R.J."/>
            <person name="Jayarama X."/>
            <person name="Ming R."/>
            <person name="Nagai C."/>
            <person name="Rounsley S."/>
            <person name="Sankoff D."/>
            <person name="Giuliano G."/>
            <person name="Albert V.A."/>
            <person name="Wincker P."/>
            <person name="Lashermes P."/>
        </authorList>
    </citation>
    <scope>NUCLEOTIDE SEQUENCE [LARGE SCALE GENOMIC DNA]</scope>
    <source>
        <strain evidence="8">cv. DH200-94</strain>
    </source>
</reference>